<evidence type="ECO:0000313" key="16">
    <source>
        <dbReference type="Proteomes" id="UP000734854"/>
    </source>
</evidence>
<dbReference type="Pfam" id="PF23598">
    <property type="entry name" value="LRR_14"/>
    <property type="match status" value="1"/>
</dbReference>
<dbReference type="InterPro" id="IPR003591">
    <property type="entry name" value="Leu-rich_rpt_typical-subtyp"/>
</dbReference>
<evidence type="ECO:0000259" key="14">
    <source>
        <dbReference type="Pfam" id="PF23598"/>
    </source>
</evidence>
<comment type="similarity">
    <text evidence="2">Belongs to the RLP family.</text>
</comment>
<sequence>MVSCSFSKLVILLLTTGAICCRCCVGQGGGEEGTSVDCIQSERRALLAITSNVSSNGLSGEGFSSWTGNDCCRWTGVTCDNATGHITGLDLYFSYLVGQIPESLGNGLAHLVSLNLSNNNITGRIPESLGKLVRLQEVRLSDNHISGQIPETIGNLPNLRVLHLEGNSITGRIPRTLGDMCNLTELDLSHNKIDGELTDLLDGLSSCAQGTPLSSLNVQGNNLSGSIPTRLGKLSQIQNLYLSSNSFQGDINETHFSNLTNLYLLNISSNSLKVMLSSDWIPPFTNVFYIDMSYCHLAAFPNWIRNQTTLRFLYLSSVGLSGNLPVWFSDLELAAVFLDSNNLTGPLPQLGSIISWINLSNNSFVGPIPLSVNHESSLYFLLLSHNKLNGRVPSSFCNLTALEVLDLSDNNLTGEFPNCSNSSPNNLLYLHLNNNKLSGRFPSFLRNCGMLTTLDMGQNRFSGEIPTWVGSSFEFLSILRLSSNSFTGAIPVIADHALLRVLDLSSNSLSGEVPSSLRNLTSVIVRANTGNLFAYDGYLESILITTKGTTIEYTTSVLSYVASIDLSNNDLSGEIPIELTDLLGLNFLNLSRNHITGKIPEKIGSLTQLESLDLSWNSLTGEIPSGISELHFLSHLNLSYNNLSGRIPTGTQLSTLNDSSIYAGNGGLCGMPLPRCRDVSSEAPSDAGDKENGDKIEKIFQIISIILGFVVGFWAYVGTIFMKQNLRVALFRSIDRSSDWIYVQLALKYGRLKFKWQRT</sequence>
<evidence type="ECO:0000256" key="8">
    <source>
        <dbReference type="ARBA" id="ARBA00022989"/>
    </source>
</evidence>
<dbReference type="EMBL" id="JACMSC010000008">
    <property type="protein sequence ID" value="KAG6510952.1"/>
    <property type="molecule type" value="Genomic_DNA"/>
</dbReference>
<dbReference type="Proteomes" id="UP000734854">
    <property type="component" value="Unassembled WGS sequence"/>
</dbReference>
<dbReference type="PANTHER" id="PTHR48063">
    <property type="entry name" value="LRR RECEPTOR-LIKE KINASE"/>
    <property type="match status" value="1"/>
</dbReference>
<keyword evidence="3" id="KW-1003">Cell membrane</keyword>
<reference evidence="15 16" key="1">
    <citation type="submission" date="2020-08" db="EMBL/GenBank/DDBJ databases">
        <title>Plant Genome Project.</title>
        <authorList>
            <person name="Zhang R.-G."/>
        </authorList>
    </citation>
    <scope>NUCLEOTIDE SEQUENCE [LARGE SCALE GENOMIC DNA]</scope>
    <source>
        <tissue evidence="15">Rhizome</tissue>
    </source>
</reference>
<accession>A0A8J5GQT4</accession>
<feature type="chain" id="PRO_5035255409" description="Leucine-rich repeat-containing N-terminal plant-type domain-containing protein" evidence="12">
    <location>
        <begin position="21"/>
        <end position="759"/>
    </location>
</feature>
<comment type="subcellular location">
    <subcellularLocation>
        <location evidence="1">Cell membrane</location>
        <topology evidence="1">Single-pass type I membrane protein</topology>
    </subcellularLocation>
</comment>
<evidence type="ECO:0000256" key="10">
    <source>
        <dbReference type="ARBA" id="ARBA00023180"/>
    </source>
</evidence>
<keyword evidence="10" id="KW-0325">Glycoprotein</keyword>
<evidence type="ECO:0000256" key="3">
    <source>
        <dbReference type="ARBA" id="ARBA00022475"/>
    </source>
</evidence>
<evidence type="ECO:0000256" key="6">
    <source>
        <dbReference type="ARBA" id="ARBA00022729"/>
    </source>
</evidence>
<dbReference type="PROSITE" id="PS51450">
    <property type="entry name" value="LRR"/>
    <property type="match status" value="1"/>
</dbReference>
<evidence type="ECO:0000256" key="4">
    <source>
        <dbReference type="ARBA" id="ARBA00022614"/>
    </source>
</evidence>
<evidence type="ECO:0000256" key="7">
    <source>
        <dbReference type="ARBA" id="ARBA00022737"/>
    </source>
</evidence>
<proteinExistence type="inferred from homology"/>
<evidence type="ECO:0000256" key="1">
    <source>
        <dbReference type="ARBA" id="ARBA00004251"/>
    </source>
</evidence>
<dbReference type="FunFam" id="3.80.10.10:FF:000095">
    <property type="entry name" value="LRR receptor-like serine/threonine-protein kinase GSO1"/>
    <property type="match status" value="2"/>
</dbReference>
<feature type="transmembrane region" description="Helical" evidence="11">
    <location>
        <begin position="699"/>
        <end position="722"/>
    </location>
</feature>
<dbReference type="PANTHER" id="PTHR48063:SF112">
    <property type="entry name" value="RECEPTOR LIKE PROTEIN 30-LIKE"/>
    <property type="match status" value="1"/>
</dbReference>
<evidence type="ECO:0000313" key="15">
    <source>
        <dbReference type="EMBL" id="KAG6510952.1"/>
    </source>
</evidence>
<evidence type="ECO:0000256" key="5">
    <source>
        <dbReference type="ARBA" id="ARBA00022692"/>
    </source>
</evidence>
<keyword evidence="5 11" id="KW-0812">Transmembrane</keyword>
<organism evidence="15 16">
    <name type="scientific">Zingiber officinale</name>
    <name type="common">Ginger</name>
    <name type="synonym">Amomum zingiber</name>
    <dbReference type="NCBI Taxonomy" id="94328"/>
    <lineage>
        <taxon>Eukaryota</taxon>
        <taxon>Viridiplantae</taxon>
        <taxon>Streptophyta</taxon>
        <taxon>Embryophyta</taxon>
        <taxon>Tracheophyta</taxon>
        <taxon>Spermatophyta</taxon>
        <taxon>Magnoliopsida</taxon>
        <taxon>Liliopsida</taxon>
        <taxon>Zingiberales</taxon>
        <taxon>Zingiberaceae</taxon>
        <taxon>Zingiber</taxon>
    </lineage>
</organism>
<dbReference type="OrthoDB" id="648113at2759"/>
<feature type="signal peptide" evidence="12">
    <location>
        <begin position="1"/>
        <end position="20"/>
    </location>
</feature>
<dbReference type="InterPro" id="IPR013210">
    <property type="entry name" value="LRR_N_plant-typ"/>
</dbReference>
<dbReference type="Pfam" id="PF00560">
    <property type="entry name" value="LRR_1"/>
    <property type="match status" value="9"/>
</dbReference>
<name>A0A8J5GQT4_ZINOF</name>
<dbReference type="SMART" id="SM00369">
    <property type="entry name" value="LRR_TYP"/>
    <property type="match status" value="6"/>
</dbReference>
<gene>
    <name evidence="15" type="ORF">ZIOFF_028999</name>
</gene>
<dbReference type="Pfam" id="PF13516">
    <property type="entry name" value="LRR_6"/>
    <property type="match status" value="1"/>
</dbReference>
<comment type="caution">
    <text evidence="15">The sequence shown here is derived from an EMBL/GenBank/DDBJ whole genome shotgun (WGS) entry which is preliminary data.</text>
</comment>
<feature type="domain" description="Leucine-rich repeat-containing N-terminal plant-type" evidence="13">
    <location>
        <begin position="40"/>
        <end position="80"/>
    </location>
</feature>
<keyword evidence="4" id="KW-0433">Leucine-rich repeat</keyword>
<evidence type="ECO:0000256" key="12">
    <source>
        <dbReference type="SAM" id="SignalP"/>
    </source>
</evidence>
<keyword evidence="8 11" id="KW-1133">Transmembrane helix</keyword>
<keyword evidence="9 11" id="KW-0472">Membrane</keyword>
<evidence type="ECO:0000256" key="9">
    <source>
        <dbReference type="ARBA" id="ARBA00023136"/>
    </source>
</evidence>
<keyword evidence="6 12" id="KW-0732">Signal</keyword>
<protein>
    <recommendedName>
        <fullName evidence="17">Leucine-rich repeat-containing N-terminal plant-type domain-containing protein</fullName>
    </recommendedName>
</protein>
<evidence type="ECO:0000259" key="13">
    <source>
        <dbReference type="Pfam" id="PF08263"/>
    </source>
</evidence>
<dbReference type="FunFam" id="3.80.10.10:FF:000111">
    <property type="entry name" value="LRR receptor-like serine/threonine-protein kinase ERECTA"/>
    <property type="match status" value="1"/>
</dbReference>
<feature type="domain" description="Disease resistance R13L4/SHOC-2-like LRR" evidence="14">
    <location>
        <begin position="125"/>
        <end position="315"/>
    </location>
</feature>
<dbReference type="AlphaFoldDB" id="A0A8J5GQT4"/>
<dbReference type="Pfam" id="PF08263">
    <property type="entry name" value="LRRNT_2"/>
    <property type="match status" value="1"/>
</dbReference>
<dbReference type="InterPro" id="IPR046956">
    <property type="entry name" value="RLP23-like"/>
</dbReference>
<dbReference type="GO" id="GO:0005886">
    <property type="term" value="C:plasma membrane"/>
    <property type="evidence" value="ECO:0007669"/>
    <property type="project" value="UniProtKB-SubCell"/>
</dbReference>
<evidence type="ECO:0000256" key="11">
    <source>
        <dbReference type="SAM" id="Phobius"/>
    </source>
</evidence>
<dbReference type="InterPro" id="IPR001611">
    <property type="entry name" value="Leu-rich_rpt"/>
</dbReference>
<dbReference type="SMART" id="SM00365">
    <property type="entry name" value="LRR_SD22"/>
    <property type="match status" value="5"/>
</dbReference>
<dbReference type="InterPro" id="IPR055414">
    <property type="entry name" value="LRR_R13L4/SHOC2-like"/>
</dbReference>
<evidence type="ECO:0008006" key="17">
    <source>
        <dbReference type="Google" id="ProtNLM"/>
    </source>
</evidence>
<keyword evidence="16" id="KW-1185">Reference proteome</keyword>
<evidence type="ECO:0000256" key="2">
    <source>
        <dbReference type="ARBA" id="ARBA00009592"/>
    </source>
</evidence>
<keyword evidence="7" id="KW-0677">Repeat</keyword>